<keyword evidence="3" id="KW-1185">Reference proteome</keyword>
<gene>
    <name evidence="2" type="ORF">CAMP_LOCUS6538</name>
</gene>
<feature type="compositionally biased region" description="Basic and acidic residues" evidence="1">
    <location>
        <begin position="945"/>
        <end position="958"/>
    </location>
</feature>
<evidence type="ECO:0000313" key="3">
    <source>
        <dbReference type="Proteomes" id="UP001152747"/>
    </source>
</evidence>
<evidence type="ECO:0000256" key="1">
    <source>
        <dbReference type="SAM" id="MobiDB-lite"/>
    </source>
</evidence>
<accession>A0A9P1IGX5</accession>
<dbReference type="AlphaFoldDB" id="A0A9P1IGX5"/>
<dbReference type="Proteomes" id="UP001152747">
    <property type="component" value="Unassembled WGS sequence"/>
</dbReference>
<feature type="region of interest" description="Disordered" evidence="1">
    <location>
        <begin position="875"/>
        <end position="964"/>
    </location>
</feature>
<name>A0A9P1IGX5_9PELO</name>
<feature type="compositionally biased region" description="Basic and acidic residues" evidence="1">
    <location>
        <begin position="875"/>
        <end position="902"/>
    </location>
</feature>
<dbReference type="EMBL" id="CANHGI010000002">
    <property type="protein sequence ID" value="CAI5443901.1"/>
    <property type="molecule type" value="Genomic_DNA"/>
</dbReference>
<protein>
    <submittedName>
        <fullName evidence="2">Uncharacterized protein</fullName>
    </submittedName>
</protein>
<organism evidence="2 3">
    <name type="scientific">Caenorhabditis angaria</name>
    <dbReference type="NCBI Taxonomy" id="860376"/>
    <lineage>
        <taxon>Eukaryota</taxon>
        <taxon>Metazoa</taxon>
        <taxon>Ecdysozoa</taxon>
        <taxon>Nematoda</taxon>
        <taxon>Chromadorea</taxon>
        <taxon>Rhabditida</taxon>
        <taxon>Rhabditina</taxon>
        <taxon>Rhabditomorpha</taxon>
        <taxon>Rhabditoidea</taxon>
        <taxon>Rhabditidae</taxon>
        <taxon>Peloderinae</taxon>
        <taxon>Caenorhabditis</taxon>
    </lineage>
</organism>
<comment type="caution">
    <text evidence="2">The sequence shown here is derived from an EMBL/GenBank/DDBJ whole genome shotgun (WGS) entry which is preliminary data.</text>
</comment>
<sequence length="1163" mass="136832">MMDIEWTIEKIVRCMKEIVHEEVSCTASFRVSGTQYRGNIFWQSAANAEACGLHSRLSKTLAEMFIFQMFPDIKIDDFKGSVLDLQNFMDYLYQEWPQKMLYYGLPQQFEQILMDLRKVPELHKDPKISYEDFKNQLNLDLAFAYSDENQSNVTFMSKQDMCQSLQKYFEHPILFDRTTNLSPMFCSEYVHMFAYEKYQKLEGTFQLESQREYLTILIGKEPVEGNDKGISREDFEDLRKYYTKSDTSFNILMSIFENWNKVKPIEKNQEWYMEQYQNILGTIQKMRKYESLLSPRTSLGEYPIVRVFTENQFKFVLAKEAENALIIATRKKYPEKECARLLNYESEDDRKLGILNAMKIDVFYRTIEILGLTPKDLNLKNTEEKVSSSLHVPGTTIPPFFNGHGFQESNHLKTLYLRKTTREAGTIQKEEPALAGGDLLVTSKPKISTRFSRCSPITLQIVVAPIQPKIHGGYLPIISTYGKHCMFSDDAFREIMQYLSKILKVFQRCKKDQLPKIYDWINVNLTHLFSEKKYRYLIETWKIREIINQARQDLSIYITNQPFYQVPDAVQYTKSEVLNHVRKLLGSNIQFNAQLFETFYQNLDEPGCPFVYHDIYEIYHNFVVTTINNQNMAFMRFITSQLAIFADSDGQSAIIVPDGSYLQEPQPSISAPKVKKDEEFSCFKKGFLKSKRLEVVDNKNPDKKKITTKDFDAAANQILGFSPQTLAYFSNEEFRPIREFKTTIEEHFRDFFSVKLWNILKSIFEDDEEMRRLMRCIDHLYETKEDQKLGLMFKKLKVYKLDEMQRMLFQEIEEEEMIEVNNIRKNQKPTEIKTEKLEDLEKIRKELEESKNEKSKLSEILKSLRKELENQKRRFQEDLKNSESAKLSAENELKKSQEENAKLAENLKNSESAKLAAENELKKSQEENAKLAENLKNSENSKLAVENELRRSQEENGKLAENLKNSKLAVENELRRSREENAQLAENLSKSEIAQSTAENELKRLSGSLEQTKDDLAKVTQEFERLKNNNETTGNLEEFEKWFEEGLERLKSMKSASKSQEKLKNLEQILRTDYDDIIDGISANLNEILRRSPNSSEARKLKKQVDDFDENYDDYLKKIRREVRRIRENRGENGEKEENIDEFPSQEFMERYRKLLGEYRLEL</sequence>
<proteinExistence type="predicted"/>
<feature type="compositionally biased region" description="Basic and acidic residues" evidence="1">
    <location>
        <begin position="917"/>
        <end position="930"/>
    </location>
</feature>
<reference evidence="2" key="1">
    <citation type="submission" date="2022-11" db="EMBL/GenBank/DDBJ databases">
        <authorList>
            <person name="Kikuchi T."/>
        </authorList>
    </citation>
    <scope>NUCLEOTIDE SEQUENCE</scope>
    <source>
        <strain evidence="2">PS1010</strain>
    </source>
</reference>
<evidence type="ECO:0000313" key="2">
    <source>
        <dbReference type="EMBL" id="CAI5443901.1"/>
    </source>
</evidence>